<dbReference type="VEuPathDB" id="VectorBase:GAUT025150"/>
<sequence>MQRMSDRLYGSLTVDYRARRIGDSKSRRFVMVAELLVLARVCGFAILVDRQPNETEGAGSKAKPKLHKLSPAWTNHIAIENYSVIKSNLRSYSLPRRKEMRKENFDIFSLLKLFCFKRSAFQSPMARARNRELYDMIANHFFCMRYIATNQIIG</sequence>
<dbReference type="EnsemblMetazoa" id="GAUT025150-RA">
    <property type="protein sequence ID" value="GAUT025150-PA"/>
    <property type="gene ID" value="GAUT025150"/>
</dbReference>
<reference evidence="1" key="1">
    <citation type="submission" date="2020-05" db="UniProtKB">
        <authorList>
            <consortium name="EnsemblMetazoa"/>
        </authorList>
    </citation>
    <scope>IDENTIFICATION</scope>
    <source>
        <strain evidence="1">TTRI</strain>
    </source>
</reference>
<organism evidence="1 2">
    <name type="scientific">Glossina austeni</name>
    <name type="common">Savannah tsetse fly</name>
    <dbReference type="NCBI Taxonomy" id="7395"/>
    <lineage>
        <taxon>Eukaryota</taxon>
        <taxon>Metazoa</taxon>
        <taxon>Ecdysozoa</taxon>
        <taxon>Arthropoda</taxon>
        <taxon>Hexapoda</taxon>
        <taxon>Insecta</taxon>
        <taxon>Pterygota</taxon>
        <taxon>Neoptera</taxon>
        <taxon>Endopterygota</taxon>
        <taxon>Diptera</taxon>
        <taxon>Brachycera</taxon>
        <taxon>Muscomorpha</taxon>
        <taxon>Hippoboscoidea</taxon>
        <taxon>Glossinidae</taxon>
        <taxon>Glossina</taxon>
    </lineage>
</organism>
<accession>A0A1A9V425</accession>
<name>A0A1A9V425_GLOAU</name>
<evidence type="ECO:0000313" key="2">
    <source>
        <dbReference type="Proteomes" id="UP000078200"/>
    </source>
</evidence>
<proteinExistence type="predicted"/>
<keyword evidence="2" id="KW-1185">Reference proteome</keyword>
<dbReference type="AlphaFoldDB" id="A0A1A9V425"/>
<protein>
    <submittedName>
        <fullName evidence="1">Uncharacterized protein</fullName>
    </submittedName>
</protein>
<dbReference type="Proteomes" id="UP000078200">
    <property type="component" value="Unassembled WGS sequence"/>
</dbReference>
<evidence type="ECO:0000313" key="1">
    <source>
        <dbReference type="EnsemblMetazoa" id="GAUT025150-PA"/>
    </source>
</evidence>